<feature type="binding site" evidence="6">
    <location>
        <position position="91"/>
    </location>
    <ligand>
        <name>Mg(2+)</name>
        <dbReference type="ChEBI" id="CHEBI:18420"/>
        <label>1</label>
    </ligand>
</feature>
<comment type="similarity">
    <text evidence="1 6">Belongs to the inositol monophosphatase superfamily. CysQ family.</text>
</comment>
<dbReference type="NCBIfam" id="TIGR01331">
    <property type="entry name" value="bisphos_cysQ"/>
    <property type="match status" value="1"/>
</dbReference>
<dbReference type="Proteomes" id="UP000562254">
    <property type="component" value="Unassembled WGS sequence"/>
</dbReference>
<dbReference type="PANTHER" id="PTHR43028:SF5">
    <property type="entry name" value="3'(2'),5'-BISPHOSPHATE NUCLEOTIDASE 1"/>
    <property type="match status" value="1"/>
</dbReference>
<sequence>MSTDAADRRALAEGFADLALAAGAAIMAVHGKADPTAKADGSPLTEADLRAHAAILAGLARLCPGIPVISEEDAAHRAPGGLRLFILVDPLDGTREFLSGNGEFTVNIALVENGAPVAGVVAAPALGRLWAGAAGQGAWCAGTDRPGRQAIAARQPPEAGLVAVASRSHRDAATDAFLAGLSVAGLRSVGSSLKFCLLAAGEADVYPRFGPTMEWDTAAGQAVLEAAGGRVVTPEGAPLRYGKPGWRNGPFIGWGAGPLPPSSS</sequence>
<feature type="binding site" evidence="6">
    <location>
        <position position="71"/>
    </location>
    <ligand>
        <name>substrate</name>
    </ligand>
</feature>
<feature type="binding site" evidence="6">
    <location>
        <position position="71"/>
    </location>
    <ligand>
        <name>Mg(2+)</name>
        <dbReference type="ChEBI" id="CHEBI:18420"/>
        <label>1</label>
    </ligand>
</feature>
<dbReference type="PROSITE" id="PS00630">
    <property type="entry name" value="IMP_2"/>
    <property type="match status" value="1"/>
</dbReference>
<feature type="binding site" evidence="6">
    <location>
        <position position="92"/>
    </location>
    <ligand>
        <name>Mg(2+)</name>
        <dbReference type="ChEBI" id="CHEBI:18420"/>
        <label>2</label>
    </ligand>
</feature>
<reference evidence="8 9" key="1">
    <citation type="submission" date="2020-08" db="EMBL/GenBank/DDBJ databases">
        <title>Genomic Encyclopedia of Type Strains, Phase IV (KMG-IV): sequencing the most valuable type-strain genomes for metagenomic binning, comparative biology and taxonomic classification.</title>
        <authorList>
            <person name="Goeker M."/>
        </authorList>
    </citation>
    <scope>NUCLEOTIDE SEQUENCE [LARGE SCALE GENOMIC DNA]</scope>
    <source>
        <strain evidence="8 9">DSM 25895</strain>
    </source>
</reference>
<dbReference type="Pfam" id="PF00459">
    <property type="entry name" value="Inositol_P"/>
    <property type="match status" value="1"/>
</dbReference>
<dbReference type="PANTHER" id="PTHR43028">
    <property type="entry name" value="3'(2'),5'-BISPHOSPHATE NUCLEOTIDASE 1"/>
    <property type="match status" value="1"/>
</dbReference>
<accession>A0A840Y659</accession>
<proteinExistence type="inferred from homology"/>
<dbReference type="Gene3D" id="3.40.190.80">
    <property type="match status" value="1"/>
</dbReference>
<feature type="binding site" evidence="6">
    <location>
        <begin position="91"/>
        <end position="94"/>
    </location>
    <ligand>
        <name>substrate</name>
    </ligand>
</feature>
<feature type="binding site" evidence="7">
    <location>
        <position position="216"/>
    </location>
    <ligand>
        <name>Mg(2+)</name>
        <dbReference type="ChEBI" id="CHEBI:18420"/>
        <label>1</label>
        <note>catalytic</note>
    </ligand>
</feature>
<dbReference type="GO" id="GO:0000103">
    <property type="term" value="P:sulfate assimilation"/>
    <property type="evidence" value="ECO:0007669"/>
    <property type="project" value="TreeGrafter"/>
</dbReference>
<keyword evidence="4 6" id="KW-0378">Hydrolase</keyword>
<dbReference type="InterPro" id="IPR020550">
    <property type="entry name" value="Inositol_monophosphatase_CS"/>
</dbReference>
<keyword evidence="9" id="KW-1185">Reference proteome</keyword>
<dbReference type="GO" id="GO:0046854">
    <property type="term" value="P:phosphatidylinositol phosphate biosynthetic process"/>
    <property type="evidence" value="ECO:0007669"/>
    <property type="project" value="InterPro"/>
</dbReference>
<feature type="binding site" evidence="6">
    <location>
        <position position="89"/>
    </location>
    <ligand>
        <name>Mg(2+)</name>
        <dbReference type="ChEBI" id="CHEBI:18420"/>
        <label>2</label>
    </ligand>
</feature>
<evidence type="ECO:0000256" key="2">
    <source>
        <dbReference type="ARBA" id="ARBA00022475"/>
    </source>
</evidence>
<evidence type="ECO:0000313" key="9">
    <source>
        <dbReference type="Proteomes" id="UP000562254"/>
    </source>
</evidence>
<dbReference type="HAMAP" id="MF_02095">
    <property type="entry name" value="CysQ"/>
    <property type="match status" value="1"/>
</dbReference>
<protein>
    <recommendedName>
        <fullName evidence="6">3'(2'),5'-bisphosphate nucleotidase CysQ</fullName>
        <ecNumber evidence="6">3.1.3.7</ecNumber>
    </recommendedName>
    <alternativeName>
        <fullName evidence="6">3'(2'),5-bisphosphonucleoside 3'(2')-phosphohydrolase</fullName>
    </alternativeName>
    <alternativeName>
        <fullName evidence="6">3'-phosphoadenosine 5'-phosphate phosphatase</fullName>
        <shortName evidence="6">PAP phosphatase</shortName>
    </alternativeName>
</protein>
<organism evidence="8 9">
    <name type="scientific">Neoroseomonas alkaliterrae</name>
    <dbReference type="NCBI Taxonomy" id="1452450"/>
    <lineage>
        <taxon>Bacteria</taxon>
        <taxon>Pseudomonadati</taxon>
        <taxon>Pseudomonadota</taxon>
        <taxon>Alphaproteobacteria</taxon>
        <taxon>Acetobacterales</taxon>
        <taxon>Acetobacteraceae</taxon>
        <taxon>Neoroseomonas</taxon>
    </lineage>
</organism>
<evidence type="ECO:0000256" key="6">
    <source>
        <dbReference type="HAMAP-Rule" id="MF_02095"/>
    </source>
</evidence>
<feature type="binding site" evidence="7">
    <location>
        <position position="92"/>
    </location>
    <ligand>
        <name>Mg(2+)</name>
        <dbReference type="ChEBI" id="CHEBI:18420"/>
        <label>1</label>
        <note>catalytic</note>
    </ligand>
</feature>
<dbReference type="CDD" id="cd01638">
    <property type="entry name" value="CysQ"/>
    <property type="match status" value="1"/>
</dbReference>
<name>A0A840Y659_9PROT</name>
<dbReference type="InterPro" id="IPR006240">
    <property type="entry name" value="CysQ"/>
</dbReference>
<comment type="subcellular location">
    <subcellularLocation>
        <location evidence="6">Cell inner membrane</location>
        <topology evidence="6">Peripheral membrane protein</topology>
        <orientation evidence="6">Cytoplasmic side</orientation>
    </subcellularLocation>
</comment>
<comment type="catalytic activity">
    <reaction evidence="6">
        <text>adenosine 3',5'-bisphosphate + H2O = AMP + phosphate</text>
        <dbReference type="Rhea" id="RHEA:10040"/>
        <dbReference type="ChEBI" id="CHEBI:15377"/>
        <dbReference type="ChEBI" id="CHEBI:43474"/>
        <dbReference type="ChEBI" id="CHEBI:58343"/>
        <dbReference type="ChEBI" id="CHEBI:456215"/>
        <dbReference type="EC" id="3.1.3.7"/>
    </reaction>
</comment>
<dbReference type="InterPro" id="IPR050725">
    <property type="entry name" value="CysQ/Inositol_MonoPase"/>
</dbReference>
<dbReference type="SUPFAM" id="SSF56655">
    <property type="entry name" value="Carbohydrate phosphatase"/>
    <property type="match status" value="1"/>
</dbReference>
<feature type="binding site" evidence="7">
    <location>
        <position position="71"/>
    </location>
    <ligand>
        <name>Mg(2+)</name>
        <dbReference type="ChEBI" id="CHEBI:18420"/>
        <label>1</label>
        <note>catalytic</note>
    </ligand>
</feature>
<gene>
    <name evidence="6" type="primary">cysQ</name>
    <name evidence="8" type="ORF">FHS88_001698</name>
</gene>
<feature type="binding site" evidence="6">
    <location>
        <position position="216"/>
    </location>
    <ligand>
        <name>Mg(2+)</name>
        <dbReference type="ChEBI" id="CHEBI:18420"/>
        <label>2</label>
    </ligand>
</feature>
<evidence type="ECO:0000256" key="3">
    <source>
        <dbReference type="ARBA" id="ARBA00022519"/>
    </source>
</evidence>
<evidence type="ECO:0000313" key="8">
    <source>
        <dbReference type="EMBL" id="MBB5689573.1"/>
    </source>
</evidence>
<comment type="cofactor">
    <cofactor evidence="6 7">
        <name>Mg(2+)</name>
        <dbReference type="ChEBI" id="CHEBI:18420"/>
    </cofactor>
</comment>
<dbReference type="GO" id="GO:0000287">
    <property type="term" value="F:magnesium ion binding"/>
    <property type="evidence" value="ECO:0007669"/>
    <property type="project" value="UniProtKB-UniRule"/>
</dbReference>
<evidence type="ECO:0000256" key="7">
    <source>
        <dbReference type="PIRSR" id="PIRSR600760-2"/>
    </source>
</evidence>
<dbReference type="GO" id="GO:0005886">
    <property type="term" value="C:plasma membrane"/>
    <property type="evidence" value="ECO:0007669"/>
    <property type="project" value="UniProtKB-SubCell"/>
</dbReference>
<keyword evidence="6 7" id="KW-0460">Magnesium</keyword>
<keyword evidence="3 6" id="KW-0997">Cell inner membrane</keyword>
<keyword evidence="2 6" id="KW-1003">Cell membrane</keyword>
<comment type="function">
    <text evidence="6">Converts adenosine-3',5'-bisphosphate (PAP) to AMP.</text>
</comment>
<dbReference type="PRINTS" id="PR00377">
    <property type="entry name" value="IMPHPHTASES"/>
</dbReference>
<dbReference type="InterPro" id="IPR000760">
    <property type="entry name" value="Inositol_monophosphatase-like"/>
</dbReference>
<dbReference type="EC" id="3.1.3.7" evidence="6"/>
<dbReference type="AlphaFoldDB" id="A0A840Y659"/>
<dbReference type="GO" id="GO:0050427">
    <property type="term" value="P:3'-phosphoadenosine 5'-phosphosulfate metabolic process"/>
    <property type="evidence" value="ECO:0007669"/>
    <property type="project" value="TreeGrafter"/>
</dbReference>
<comment type="caution">
    <text evidence="8">The sequence shown here is derived from an EMBL/GenBank/DDBJ whole genome shotgun (WGS) entry which is preliminary data.</text>
</comment>
<dbReference type="RefSeq" id="WP_338146469.1">
    <property type="nucleotide sequence ID" value="NZ_JAAEDJ010000115.1"/>
</dbReference>
<evidence type="ECO:0000256" key="1">
    <source>
        <dbReference type="ARBA" id="ARBA00005289"/>
    </source>
</evidence>
<evidence type="ECO:0000256" key="4">
    <source>
        <dbReference type="ARBA" id="ARBA00022801"/>
    </source>
</evidence>
<feature type="binding site" evidence="6">
    <location>
        <position position="89"/>
    </location>
    <ligand>
        <name>Mg(2+)</name>
        <dbReference type="ChEBI" id="CHEBI:18420"/>
        <label>1</label>
    </ligand>
</feature>
<feature type="binding site" evidence="7">
    <location>
        <position position="91"/>
    </location>
    <ligand>
        <name>Mg(2+)</name>
        <dbReference type="ChEBI" id="CHEBI:18420"/>
        <label>1</label>
        <note>catalytic</note>
    </ligand>
</feature>
<evidence type="ECO:0000256" key="5">
    <source>
        <dbReference type="ARBA" id="ARBA00023136"/>
    </source>
</evidence>
<keyword evidence="6 7" id="KW-0479">Metal-binding</keyword>
<feature type="binding site" evidence="6">
    <location>
        <position position="216"/>
    </location>
    <ligand>
        <name>substrate</name>
    </ligand>
</feature>
<dbReference type="EMBL" id="JACIJE010000004">
    <property type="protein sequence ID" value="MBB5689573.1"/>
    <property type="molecule type" value="Genomic_DNA"/>
</dbReference>
<feature type="binding site" evidence="7">
    <location>
        <position position="89"/>
    </location>
    <ligand>
        <name>Mg(2+)</name>
        <dbReference type="ChEBI" id="CHEBI:18420"/>
        <label>1</label>
        <note>catalytic</note>
    </ligand>
</feature>
<dbReference type="Gene3D" id="3.30.540.10">
    <property type="entry name" value="Fructose-1,6-Bisphosphatase, subunit A, domain 1"/>
    <property type="match status" value="1"/>
</dbReference>
<dbReference type="GO" id="GO:0008441">
    <property type="term" value="F:3'(2'),5'-bisphosphate nucleotidase activity"/>
    <property type="evidence" value="ECO:0007669"/>
    <property type="project" value="UniProtKB-UniRule"/>
</dbReference>
<keyword evidence="5 6" id="KW-0472">Membrane</keyword>